<evidence type="ECO:0000313" key="2">
    <source>
        <dbReference type="Proteomes" id="UP000236736"/>
    </source>
</evidence>
<accession>A0A1H5XVK7</accession>
<dbReference type="RefSeq" id="WP_103925339.1">
    <property type="nucleotide sequence ID" value="NZ_BBFN01000046.1"/>
</dbReference>
<evidence type="ECO:0000313" key="1">
    <source>
        <dbReference type="EMBL" id="SEG15565.1"/>
    </source>
</evidence>
<dbReference type="InterPro" id="IPR024997">
    <property type="entry name" value="DUF3892"/>
</dbReference>
<dbReference type="Proteomes" id="UP000236736">
    <property type="component" value="Unassembled WGS sequence"/>
</dbReference>
<dbReference type="STRING" id="1120964.GCA_001313265_06559"/>
<protein>
    <recommendedName>
        <fullName evidence="3">DUF3892 domain-containing protein</fullName>
    </recommendedName>
</protein>
<organism evidence="1 2">
    <name type="scientific">Algoriphagus boritolerans DSM 17298 = JCM 18970</name>
    <dbReference type="NCBI Taxonomy" id="1120964"/>
    <lineage>
        <taxon>Bacteria</taxon>
        <taxon>Pseudomonadati</taxon>
        <taxon>Bacteroidota</taxon>
        <taxon>Cytophagia</taxon>
        <taxon>Cytophagales</taxon>
        <taxon>Cyclobacteriaceae</taxon>
        <taxon>Algoriphagus</taxon>
    </lineage>
</organism>
<keyword evidence="2" id="KW-1185">Reference proteome</keyword>
<dbReference type="OrthoDB" id="826539at2"/>
<reference evidence="2" key="1">
    <citation type="submission" date="2016-10" db="EMBL/GenBank/DDBJ databases">
        <authorList>
            <person name="Varghese N."/>
            <person name="Submissions S."/>
        </authorList>
    </citation>
    <scope>NUCLEOTIDE SEQUENCE [LARGE SCALE GENOMIC DNA]</scope>
    <source>
        <strain evidence="2">DSM 17298</strain>
    </source>
</reference>
<dbReference type="Pfam" id="PF13031">
    <property type="entry name" value="DUF3892"/>
    <property type="match status" value="1"/>
</dbReference>
<evidence type="ECO:0008006" key="3">
    <source>
        <dbReference type="Google" id="ProtNLM"/>
    </source>
</evidence>
<gene>
    <name evidence="1" type="ORF">SAMN03080598_02696</name>
</gene>
<dbReference type="EMBL" id="FNVR01000015">
    <property type="protein sequence ID" value="SEG15565.1"/>
    <property type="molecule type" value="Genomic_DNA"/>
</dbReference>
<sequence>MSSSHEILCINKDDRQNPQERITHIGGKNSSGTRWKLTLDEAIRSIEKGEYAFYVYRGGSKVDVIISTSRSGRKYLKTKNDGEEPNNLLSLPECT</sequence>
<dbReference type="AlphaFoldDB" id="A0A1H5XVK7"/>
<name>A0A1H5XVK7_9BACT</name>
<proteinExistence type="predicted"/>